<accession>A0A100WSB7</accession>
<reference evidence="3" key="2">
    <citation type="submission" date="2016-02" db="EMBL/GenBank/DDBJ databases">
        <title>Draft genome sequence of five rapidly growing Mycobacterium species.</title>
        <authorList>
            <person name="Katahira K."/>
            <person name="Gotou Y."/>
            <person name="Iida K."/>
            <person name="Ogura Y."/>
            <person name="Hayashi T."/>
        </authorList>
    </citation>
    <scope>NUCLEOTIDE SEQUENCE [LARGE SCALE GENOMIC DNA]</scope>
    <source>
        <strain evidence="3">JCM6368</strain>
    </source>
</reference>
<organism evidence="2 3">
    <name type="scientific">Mycolicibacterium fortuitum subsp. acetamidolyticum</name>
    <dbReference type="NCBI Taxonomy" id="144550"/>
    <lineage>
        <taxon>Bacteria</taxon>
        <taxon>Bacillati</taxon>
        <taxon>Actinomycetota</taxon>
        <taxon>Actinomycetes</taxon>
        <taxon>Mycobacteriales</taxon>
        <taxon>Mycobacteriaceae</taxon>
        <taxon>Mycolicibacterium</taxon>
    </lineage>
</organism>
<dbReference type="InterPro" id="IPR055776">
    <property type="entry name" value="DUF7352"/>
</dbReference>
<comment type="caution">
    <text evidence="2">The sequence shown here is derived from an EMBL/GenBank/DDBJ whole genome shotgun (WGS) entry which is preliminary data.</text>
</comment>
<dbReference type="Proteomes" id="UP000069705">
    <property type="component" value="Unassembled WGS sequence"/>
</dbReference>
<dbReference type="RefSeq" id="WP_061264177.1">
    <property type="nucleotide sequence ID" value="NZ_BCSZ01000033.1"/>
</dbReference>
<evidence type="ECO:0000313" key="2">
    <source>
        <dbReference type="EMBL" id="GAT03496.1"/>
    </source>
</evidence>
<gene>
    <name evidence="2" type="ORF">RMCFA_3608</name>
</gene>
<feature type="domain" description="DUF7352" evidence="1">
    <location>
        <begin position="1"/>
        <end position="84"/>
    </location>
</feature>
<dbReference type="EMBL" id="BCSZ01000033">
    <property type="protein sequence ID" value="GAT03496.1"/>
    <property type="molecule type" value="Genomic_DNA"/>
</dbReference>
<dbReference type="AlphaFoldDB" id="A0A100WSB7"/>
<sequence>MKAIYKYKLEPQDEQILPLRGPVLSAGVQGDDIMVWAVHDDEMTPRKVRISTRGTGHALDGADDGQFIGTVLLGSLVFHIFANYAG</sequence>
<protein>
    <recommendedName>
        <fullName evidence="1">DUF7352 domain-containing protein</fullName>
    </recommendedName>
</protein>
<name>A0A100WSB7_MYCFO</name>
<reference evidence="2 3" key="1">
    <citation type="journal article" date="2016" name="Genome Announc.">
        <title>Draft Genome Sequences of Five Rapidly Growing Mycobacterium Species, M. thermoresistibile, M. fortuitum subsp. acetamidolyticum, M. canariasense, M. brisbanense, and M. novocastrense.</title>
        <authorList>
            <person name="Katahira K."/>
            <person name="Ogura Y."/>
            <person name="Gotoh Y."/>
            <person name="Hayashi T."/>
        </authorList>
    </citation>
    <scope>NUCLEOTIDE SEQUENCE [LARGE SCALE GENOMIC DNA]</scope>
    <source>
        <strain evidence="2 3">JCM6368</strain>
    </source>
</reference>
<proteinExistence type="predicted"/>
<evidence type="ECO:0000259" key="1">
    <source>
        <dbReference type="Pfam" id="PF24043"/>
    </source>
</evidence>
<evidence type="ECO:0000313" key="3">
    <source>
        <dbReference type="Proteomes" id="UP000069705"/>
    </source>
</evidence>
<dbReference type="Pfam" id="PF24043">
    <property type="entry name" value="DUF7352"/>
    <property type="match status" value="1"/>
</dbReference>